<name>A0A1F5S119_9BACT</name>
<accession>A0A1F5S119</accession>
<evidence type="ECO:0000313" key="2">
    <source>
        <dbReference type="Proteomes" id="UP000178323"/>
    </source>
</evidence>
<evidence type="ECO:0000313" key="1">
    <source>
        <dbReference type="EMBL" id="OGF20390.1"/>
    </source>
</evidence>
<dbReference type="EMBL" id="MFFS01000090">
    <property type="protein sequence ID" value="OGF20390.1"/>
    <property type="molecule type" value="Genomic_DNA"/>
</dbReference>
<dbReference type="AlphaFoldDB" id="A0A1F5S119"/>
<comment type="caution">
    <text evidence="1">The sequence shown here is derived from an EMBL/GenBank/DDBJ whole genome shotgun (WGS) entry which is preliminary data.</text>
</comment>
<dbReference type="PROSITE" id="PS51257">
    <property type="entry name" value="PROKAR_LIPOPROTEIN"/>
    <property type="match status" value="1"/>
</dbReference>
<reference evidence="1 2" key="1">
    <citation type="journal article" date="2016" name="Nat. Commun.">
        <title>Thousands of microbial genomes shed light on interconnected biogeochemical processes in an aquifer system.</title>
        <authorList>
            <person name="Anantharaman K."/>
            <person name="Brown C.T."/>
            <person name="Hug L.A."/>
            <person name="Sharon I."/>
            <person name="Castelle C.J."/>
            <person name="Probst A.J."/>
            <person name="Thomas B.C."/>
            <person name="Singh A."/>
            <person name="Wilkins M.J."/>
            <person name="Karaoz U."/>
            <person name="Brodie E.L."/>
            <person name="Williams K.H."/>
            <person name="Hubbard S.S."/>
            <person name="Banfield J.F."/>
        </authorList>
    </citation>
    <scope>NUCLEOTIDE SEQUENCE [LARGE SCALE GENOMIC DNA]</scope>
</reference>
<organism evidence="1 2">
    <name type="scientific">Candidatus Falkowbacteria bacterium RBG_13_39_14</name>
    <dbReference type="NCBI Taxonomy" id="1797985"/>
    <lineage>
        <taxon>Bacteria</taxon>
        <taxon>Candidatus Falkowiibacteriota</taxon>
    </lineage>
</organism>
<gene>
    <name evidence="1" type="ORF">A2Y83_01175</name>
</gene>
<proteinExistence type="predicted"/>
<dbReference type="Proteomes" id="UP000178323">
    <property type="component" value="Unassembled WGS sequence"/>
</dbReference>
<sequence>MIKDNKKIRLAVLGSAVIACVLVLSATYSFAVSSLRELNDGEFILNIKEGQKVDLAAKKVRIEKLLDAISKQAKVEIKVKDEAGGELATVILKNEPLAGAIKRIVGNNYILSFKKNEEGGFEVTKGDVLSIKDRVKEFIGSIMIDGPVAKMFFMSEDTSPESIAEYIKERHKLLDDLADQYPDKEIEAQISLKDFLTGDEVLAIAGKYNVKVKILNDGWEEGSGEIEVRKDEPLSETVKRLNEDYKGMLDGFIAMASGTSGQEQEEVKWKKYLKNFEEKGVMIYGIKLEGKTTEIKKMKDEAKQVRLADPLWKGSLYDLLSKTHIVSPIAIPLQPYSEPVSDLEK</sequence>
<protein>
    <submittedName>
        <fullName evidence="1">Uncharacterized protein</fullName>
    </submittedName>
</protein>